<keyword evidence="7" id="KW-0479">Metal-binding</keyword>
<evidence type="ECO:0000256" key="4">
    <source>
        <dbReference type="ARBA" id="ARBA00022475"/>
    </source>
</evidence>
<keyword evidence="8" id="KW-0249">Electron transport</keyword>
<protein>
    <submittedName>
        <fullName evidence="16">Cytochrome b561</fullName>
    </submittedName>
</protein>
<evidence type="ECO:0000256" key="3">
    <source>
        <dbReference type="ARBA" id="ARBA00022448"/>
    </source>
</evidence>
<evidence type="ECO:0000256" key="8">
    <source>
        <dbReference type="ARBA" id="ARBA00022982"/>
    </source>
</evidence>
<evidence type="ECO:0000256" key="13">
    <source>
        <dbReference type="SAM" id="MobiDB-lite"/>
    </source>
</evidence>
<organism evidence="16 17">
    <name type="scientific">Pelomonas aquatica</name>
    <dbReference type="NCBI Taxonomy" id="431058"/>
    <lineage>
        <taxon>Bacteria</taxon>
        <taxon>Pseudomonadati</taxon>
        <taxon>Pseudomonadota</taxon>
        <taxon>Betaproteobacteria</taxon>
        <taxon>Burkholderiales</taxon>
        <taxon>Sphaerotilaceae</taxon>
        <taxon>Roseateles</taxon>
    </lineage>
</organism>
<dbReference type="RefSeq" id="WP_157275510.1">
    <property type="nucleotide sequence ID" value="NZ_JAVDXQ010000005.1"/>
</dbReference>
<comment type="caution">
    <text evidence="16">The sequence shown here is derived from an EMBL/GenBank/DDBJ whole genome shotgun (WGS) entry which is preliminary data.</text>
</comment>
<evidence type="ECO:0000256" key="10">
    <source>
        <dbReference type="ARBA" id="ARBA00023004"/>
    </source>
</evidence>
<evidence type="ECO:0000259" key="15">
    <source>
        <dbReference type="Pfam" id="PF01292"/>
    </source>
</evidence>
<keyword evidence="17" id="KW-1185">Reference proteome</keyword>
<feature type="transmembrane region" description="Helical" evidence="14">
    <location>
        <begin position="55"/>
        <end position="77"/>
    </location>
</feature>
<dbReference type="InterPro" id="IPR052168">
    <property type="entry name" value="Cytochrome_b561_oxidase"/>
</dbReference>
<evidence type="ECO:0000313" key="16">
    <source>
        <dbReference type="EMBL" id="MDR7298285.1"/>
    </source>
</evidence>
<feature type="transmembrane region" description="Helical" evidence="14">
    <location>
        <begin position="21"/>
        <end position="43"/>
    </location>
</feature>
<dbReference type="PANTHER" id="PTHR30529">
    <property type="entry name" value="CYTOCHROME B561"/>
    <property type="match status" value="1"/>
</dbReference>
<evidence type="ECO:0000256" key="14">
    <source>
        <dbReference type="SAM" id="Phobius"/>
    </source>
</evidence>
<evidence type="ECO:0000256" key="6">
    <source>
        <dbReference type="ARBA" id="ARBA00022692"/>
    </source>
</evidence>
<evidence type="ECO:0000313" key="17">
    <source>
        <dbReference type="Proteomes" id="UP001180536"/>
    </source>
</evidence>
<evidence type="ECO:0000256" key="1">
    <source>
        <dbReference type="ARBA" id="ARBA00001970"/>
    </source>
</evidence>
<sequence length="220" mass="24546">MNLITAIEWAEGYNRRGLYSPIGVTFHWVMAALVIFQLGYGWYLGWQPVGGDKYVGYQTHTQIGLTIMMLGTLRFLWRSQIAGPQNVDEDSLAGRASRVLQAWFYFSFFALPISGWVMWSTLPSDLPLSIAGVIPFPNLPFHQLSEGLQQRLMQWAAKAHFWIVWITVLAIPGHAGAAVLHYLVKRDRVLPSMFDLNGPQQPGVLGSAPDKGPVDEPPPA</sequence>
<evidence type="ECO:0000256" key="11">
    <source>
        <dbReference type="ARBA" id="ARBA00023136"/>
    </source>
</evidence>
<keyword evidence="11 14" id="KW-0472">Membrane</keyword>
<feature type="transmembrane region" description="Helical" evidence="14">
    <location>
        <begin position="98"/>
        <end position="119"/>
    </location>
</feature>
<comment type="subcellular location">
    <subcellularLocation>
        <location evidence="2">Cell membrane</location>
        <topology evidence="2">Multi-pass membrane protein</topology>
    </subcellularLocation>
</comment>
<evidence type="ECO:0000256" key="12">
    <source>
        <dbReference type="ARBA" id="ARBA00037975"/>
    </source>
</evidence>
<evidence type="ECO:0000256" key="9">
    <source>
        <dbReference type="ARBA" id="ARBA00022989"/>
    </source>
</evidence>
<dbReference type="EMBL" id="JAVDXQ010000005">
    <property type="protein sequence ID" value="MDR7298285.1"/>
    <property type="molecule type" value="Genomic_DNA"/>
</dbReference>
<feature type="domain" description="Cytochrome b561 bacterial/Ni-hydrogenase" evidence="15">
    <location>
        <begin position="19"/>
        <end position="194"/>
    </location>
</feature>
<proteinExistence type="inferred from homology"/>
<dbReference type="InterPro" id="IPR011577">
    <property type="entry name" value="Cyt_b561_bac/Ni-Hgenase"/>
</dbReference>
<reference evidence="16 17" key="1">
    <citation type="submission" date="2023-07" db="EMBL/GenBank/DDBJ databases">
        <title>Sorghum-associated microbial communities from plants grown in Nebraska, USA.</title>
        <authorList>
            <person name="Schachtman D."/>
        </authorList>
    </citation>
    <scope>NUCLEOTIDE SEQUENCE [LARGE SCALE GENOMIC DNA]</scope>
    <source>
        <strain evidence="16 17">BE310</strain>
    </source>
</reference>
<gene>
    <name evidence="16" type="ORF">J2X16_003648</name>
</gene>
<dbReference type="InterPro" id="IPR016174">
    <property type="entry name" value="Di-haem_cyt_TM"/>
</dbReference>
<accession>A0ABU1ZCD3</accession>
<comment type="similarity">
    <text evidence="12">Belongs to the cytochrome b561 family.</text>
</comment>
<evidence type="ECO:0000256" key="5">
    <source>
        <dbReference type="ARBA" id="ARBA00022617"/>
    </source>
</evidence>
<name>A0ABU1ZCD3_9BURK</name>
<keyword evidence="3" id="KW-0813">Transport</keyword>
<evidence type="ECO:0000256" key="2">
    <source>
        <dbReference type="ARBA" id="ARBA00004651"/>
    </source>
</evidence>
<feature type="transmembrane region" description="Helical" evidence="14">
    <location>
        <begin position="162"/>
        <end position="184"/>
    </location>
</feature>
<dbReference type="SUPFAM" id="SSF81342">
    <property type="entry name" value="Transmembrane di-heme cytochromes"/>
    <property type="match status" value="1"/>
</dbReference>
<keyword evidence="9 14" id="KW-1133">Transmembrane helix</keyword>
<comment type="cofactor">
    <cofactor evidence="1">
        <name>heme b</name>
        <dbReference type="ChEBI" id="CHEBI:60344"/>
    </cofactor>
</comment>
<keyword evidence="10" id="KW-0408">Iron</keyword>
<keyword evidence="4" id="KW-1003">Cell membrane</keyword>
<keyword evidence="5" id="KW-0349">Heme</keyword>
<dbReference type="Pfam" id="PF01292">
    <property type="entry name" value="Ni_hydr_CYTB"/>
    <property type="match status" value="1"/>
</dbReference>
<dbReference type="PANTHER" id="PTHR30529:SF7">
    <property type="entry name" value="CYTOCHROME B561 BACTERIAL_NI-HYDROGENASE DOMAIN-CONTAINING PROTEIN"/>
    <property type="match status" value="1"/>
</dbReference>
<keyword evidence="6 14" id="KW-0812">Transmembrane</keyword>
<feature type="region of interest" description="Disordered" evidence="13">
    <location>
        <begin position="200"/>
        <end position="220"/>
    </location>
</feature>
<dbReference type="Proteomes" id="UP001180536">
    <property type="component" value="Unassembled WGS sequence"/>
</dbReference>
<evidence type="ECO:0000256" key="7">
    <source>
        <dbReference type="ARBA" id="ARBA00022723"/>
    </source>
</evidence>